<dbReference type="CDD" id="cd00082">
    <property type="entry name" value="HisKA"/>
    <property type="match status" value="1"/>
</dbReference>
<evidence type="ECO:0000256" key="4">
    <source>
        <dbReference type="ARBA" id="ARBA00022679"/>
    </source>
</evidence>
<keyword evidence="7" id="KW-0067">ATP-binding</keyword>
<dbReference type="SUPFAM" id="SSF48452">
    <property type="entry name" value="TPR-like"/>
    <property type="match status" value="1"/>
</dbReference>
<sequence>MNAGLHNYLHKKILLFTLVSFLVLTGNSQTKIDSITDLVEKASKNIKSKEDKKHYIDLLTSLSSHYTYDNIDSLKSISERVYKLSNTINYKKGKADAIAHLAYYNSYQGNSELALQQLNEALKLAREVDYIRGQINILNQIGSENAYIGKNSDALKAYLEGSDIALANNNKVLLSFIKDNTASLYATQKDYKQSIALYKEVDKLNKEIGNPIYIAETHANMSDIYIRTNQLDLATKYIDNSIATFEKHNDKEWLSYCYINKARILIQQNQPKFALKWLDISENILNDLTDDRTVVSLENAKAKAYLGLKQTDKAEESVNKAIEIGSRFNLLEELEEAYETLYLIHKQNNDTDLALESLEMFKKTSDSILRRENSNSLGAFKTRTEYERQKRDTEADAKKEIDKHQNYLYIAIAALVVLSFILLLIKIQANTRKKLYNQLIEQTKVLKKRENELENINKTKDKLFSIIGHDLRNPIAALQSLLDMFVAKDVEAEDFMRFIPKLKSDVDALFFTLTNLLSWSRTQMNGGSTTPSNAKMYNLAHNNINLLAELAENKNIKITNTIPENAIIWADKNQMSVVVRNLLSNAIKFTKTGGNIIINAKETTNSWIISIQDSGIGIKPELIEELFSNDNAIAVSYGTNNEKGTGLGLPLCKEMITNNQGTIWVESTLGEGSTFYFELPKKEI</sequence>
<dbReference type="InterPro" id="IPR019734">
    <property type="entry name" value="TPR_rpt"/>
</dbReference>
<dbReference type="InterPro" id="IPR003594">
    <property type="entry name" value="HATPase_dom"/>
</dbReference>
<dbReference type="SMART" id="SM00388">
    <property type="entry name" value="HisKA"/>
    <property type="match status" value="1"/>
</dbReference>
<dbReference type="Pfam" id="PF02518">
    <property type="entry name" value="HATPase_c"/>
    <property type="match status" value="1"/>
</dbReference>
<dbReference type="EMBL" id="ARZX01000011">
    <property type="protein sequence ID" value="EWH13426.1"/>
    <property type="molecule type" value="Genomic_DNA"/>
</dbReference>
<evidence type="ECO:0000256" key="7">
    <source>
        <dbReference type="ARBA" id="ARBA00022840"/>
    </source>
</evidence>
<evidence type="ECO:0000256" key="9">
    <source>
        <dbReference type="SAM" id="Phobius"/>
    </source>
</evidence>
<evidence type="ECO:0000259" key="10">
    <source>
        <dbReference type="PROSITE" id="PS50109"/>
    </source>
</evidence>
<dbReference type="InterPro" id="IPR005467">
    <property type="entry name" value="His_kinase_dom"/>
</dbReference>
<keyword evidence="8" id="KW-0902">Two-component regulatory system</keyword>
<dbReference type="Pfam" id="PF17139">
    <property type="entry name" value="DUF5112"/>
    <property type="match status" value="1"/>
</dbReference>
<keyword evidence="12" id="KW-1185">Reference proteome</keyword>
<evidence type="ECO:0000256" key="5">
    <source>
        <dbReference type="ARBA" id="ARBA00022741"/>
    </source>
</evidence>
<evidence type="ECO:0000256" key="6">
    <source>
        <dbReference type="ARBA" id="ARBA00022777"/>
    </source>
</evidence>
<dbReference type="InterPro" id="IPR004358">
    <property type="entry name" value="Sig_transdc_His_kin-like_C"/>
</dbReference>
<keyword evidence="9" id="KW-0472">Membrane</keyword>
<dbReference type="InterPro" id="IPR036097">
    <property type="entry name" value="HisK_dim/P_sf"/>
</dbReference>
<dbReference type="InterPro" id="IPR003661">
    <property type="entry name" value="HisK_dim/P_dom"/>
</dbReference>
<evidence type="ECO:0000313" key="11">
    <source>
        <dbReference type="EMBL" id="EWH13426.1"/>
    </source>
</evidence>
<dbReference type="InterPro" id="IPR036890">
    <property type="entry name" value="HATPase_C_sf"/>
</dbReference>
<dbReference type="SUPFAM" id="SSF47384">
    <property type="entry name" value="Homodimeric domain of signal transducing histidine kinase"/>
    <property type="match status" value="1"/>
</dbReference>
<evidence type="ECO:0000256" key="8">
    <source>
        <dbReference type="ARBA" id="ARBA00023012"/>
    </source>
</evidence>
<dbReference type="SUPFAM" id="SSF55874">
    <property type="entry name" value="ATPase domain of HSP90 chaperone/DNA topoisomerase II/histidine kinase"/>
    <property type="match status" value="1"/>
</dbReference>
<protein>
    <recommendedName>
        <fullName evidence="2">histidine kinase</fullName>
        <ecNumber evidence="2">2.7.13.3</ecNumber>
    </recommendedName>
</protein>
<keyword evidence="3" id="KW-0597">Phosphoprotein</keyword>
<dbReference type="PANTHER" id="PTHR42878:SF7">
    <property type="entry name" value="SENSOR HISTIDINE KINASE GLRK"/>
    <property type="match status" value="1"/>
</dbReference>
<gene>
    <name evidence="11" type="ORF">KLA_09859</name>
</gene>
<dbReference type="RefSeq" id="WP_034645451.1">
    <property type="nucleotide sequence ID" value="NZ_ARZX01000011.1"/>
</dbReference>
<organism evidence="11 12">
    <name type="scientific">Cellulophaga geojensis KL-A</name>
    <dbReference type="NCBI Taxonomy" id="1328323"/>
    <lineage>
        <taxon>Bacteria</taxon>
        <taxon>Pseudomonadati</taxon>
        <taxon>Bacteroidota</taxon>
        <taxon>Flavobacteriia</taxon>
        <taxon>Flavobacteriales</taxon>
        <taxon>Flavobacteriaceae</taxon>
        <taxon>Cellulophaga</taxon>
    </lineage>
</organism>
<keyword evidence="6 11" id="KW-0418">Kinase</keyword>
<comment type="caution">
    <text evidence="11">The sequence shown here is derived from an EMBL/GenBank/DDBJ whole genome shotgun (WGS) entry which is preliminary data.</text>
</comment>
<reference evidence="11 12" key="1">
    <citation type="journal article" date="2014" name="Genome Announc.">
        <title>Draft Genome Sequence of the Carrageenan-Degrading Bacterium Cellulophaga sp. Strain KL-A, Isolated from Decaying Marine Algae.</title>
        <authorList>
            <person name="Shan D."/>
            <person name="Ying J."/>
            <person name="Li X."/>
            <person name="Gao Z."/>
            <person name="Wei G."/>
            <person name="Shao Z."/>
        </authorList>
    </citation>
    <scope>NUCLEOTIDE SEQUENCE [LARGE SCALE GENOMIC DNA]</scope>
    <source>
        <strain evidence="11 12">KL-A</strain>
    </source>
</reference>
<dbReference type="SMART" id="SM00028">
    <property type="entry name" value="TPR"/>
    <property type="match status" value="6"/>
</dbReference>
<dbReference type="GO" id="GO:0016301">
    <property type="term" value="F:kinase activity"/>
    <property type="evidence" value="ECO:0007669"/>
    <property type="project" value="UniProtKB-KW"/>
</dbReference>
<feature type="transmembrane region" description="Helical" evidence="9">
    <location>
        <begin position="407"/>
        <end position="425"/>
    </location>
</feature>
<dbReference type="PANTHER" id="PTHR42878">
    <property type="entry name" value="TWO-COMPONENT HISTIDINE KINASE"/>
    <property type="match status" value="1"/>
</dbReference>
<feature type="domain" description="Histidine kinase" evidence="10">
    <location>
        <begin position="466"/>
        <end position="683"/>
    </location>
</feature>
<dbReference type="PROSITE" id="PS50109">
    <property type="entry name" value="HIS_KIN"/>
    <property type="match status" value="1"/>
</dbReference>
<dbReference type="EC" id="2.7.13.3" evidence="2"/>
<name>A0ABP3B8K8_9FLAO</name>
<keyword evidence="5" id="KW-0547">Nucleotide-binding</keyword>
<evidence type="ECO:0000313" key="12">
    <source>
        <dbReference type="Proteomes" id="UP000019275"/>
    </source>
</evidence>
<proteinExistence type="predicted"/>
<dbReference type="Gene3D" id="3.30.565.10">
    <property type="entry name" value="Histidine kinase-like ATPase, C-terminal domain"/>
    <property type="match status" value="1"/>
</dbReference>
<dbReference type="PRINTS" id="PR00344">
    <property type="entry name" value="BCTRLSENSOR"/>
</dbReference>
<dbReference type="InterPro" id="IPR011990">
    <property type="entry name" value="TPR-like_helical_dom_sf"/>
</dbReference>
<dbReference type="InterPro" id="IPR050351">
    <property type="entry name" value="BphY/WalK/GraS-like"/>
</dbReference>
<dbReference type="SMART" id="SM00387">
    <property type="entry name" value="HATPase_c"/>
    <property type="match status" value="1"/>
</dbReference>
<evidence type="ECO:0000256" key="1">
    <source>
        <dbReference type="ARBA" id="ARBA00000085"/>
    </source>
</evidence>
<keyword evidence="9" id="KW-0812">Transmembrane</keyword>
<accession>A0ABP3B8K8</accession>
<comment type="catalytic activity">
    <reaction evidence="1">
        <text>ATP + protein L-histidine = ADP + protein N-phospho-L-histidine.</text>
        <dbReference type="EC" id="2.7.13.3"/>
    </reaction>
</comment>
<dbReference type="Gene3D" id="1.25.40.10">
    <property type="entry name" value="Tetratricopeptide repeat domain"/>
    <property type="match status" value="2"/>
</dbReference>
<keyword evidence="9" id="KW-1133">Transmembrane helix</keyword>
<dbReference type="InterPro" id="IPR033405">
    <property type="entry name" value="DUF5112"/>
</dbReference>
<dbReference type="Pfam" id="PF13181">
    <property type="entry name" value="TPR_8"/>
    <property type="match status" value="1"/>
</dbReference>
<dbReference type="Gene3D" id="1.10.287.130">
    <property type="match status" value="1"/>
</dbReference>
<dbReference type="Proteomes" id="UP000019275">
    <property type="component" value="Unassembled WGS sequence"/>
</dbReference>
<evidence type="ECO:0000256" key="3">
    <source>
        <dbReference type="ARBA" id="ARBA00022553"/>
    </source>
</evidence>
<evidence type="ECO:0000256" key="2">
    <source>
        <dbReference type="ARBA" id="ARBA00012438"/>
    </source>
</evidence>
<keyword evidence="4" id="KW-0808">Transferase</keyword>